<dbReference type="CDD" id="cd17574">
    <property type="entry name" value="REC_OmpR"/>
    <property type="match status" value="1"/>
</dbReference>
<keyword evidence="4 8" id="KW-0238">DNA-binding</keyword>
<accession>A0A7W0C5W9</accession>
<dbReference type="AlphaFoldDB" id="A0A7W0C5W9"/>
<dbReference type="SUPFAM" id="SSF52172">
    <property type="entry name" value="CheY-like"/>
    <property type="match status" value="1"/>
</dbReference>
<sequence>MSEKFIMVVDDDPDLVEAVSMKLESKQFRVAKAYDGEEAMEKLKGEKPDLVILDVMMPRKNGWVVCDEIKNSDATKNIVVVMLTAVGDAVQSTSYTHHDGKTTLADDYVPKPIDMDKLMEIVDDHLGA</sequence>
<dbReference type="Proteomes" id="UP000525298">
    <property type="component" value="Unassembled WGS sequence"/>
</dbReference>
<dbReference type="RefSeq" id="WP_181549491.1">
    <property type="nucleotide sequence ID" value="NZ_JACDUS010000001.1"/>
</dbReference>
<evidence type="ECO:0000256" key="5">
    <source>
        <dbReference type="ARBA" id="ARBA00023163"/>
    </source>
</evidence>
<organism evidence="8 9">
    <name type="scientific">Desulfosalsimonas propionicica</name>
    <dbReference type="NCBI Taxonomy" id="332175"/>
    <lineage>
        <taxon>Bacteria</taxon>
        <taxon>Pseudomonadati</taxon>
        <taxon>Thermodesulfobacteriota</taxon>
        <taxon>Desulfobacteria</taxon>
        <taxon>Desulfobacterales</taxon>
        <taxon>Desulfosalsimonadaceae</taxon>
        <taxon>Desulfosalsimonas</taxon>
    </lineage>
</organism>
<dbReference type="EMBL" id="JACDUS010000001">
    <property type="protein sequence ID" value="MBA2879795.1"/>
    <property type="molecule type" value="Genomic_DNA"/>
</dbReference>
<dbReference type="FunFam" id="3.40.50.2300:FF:000001">
    <property type="entry name" value="DNA-binding response regulator PhoB"/>
    <property type="match status" value="1"/>
</dbReference>
<comment type="caution">
    <text evidence="8">The sequence shown here is derived from an EMBL/GenBank/DDBJ whole genome shotgun (WGS) entry which is preliminary data.</text>
</comment>
<dbReference type="GO" id="GO:0000160">
    <property type="term" value="P:phosphorelay signal transduction system"/>
    <property type="evidence" value="ECO:0007669"/>
    <property type="project" value="UniProtKB-KW"/>
</dbReference>
<name>A0A7W0C5W9_9BACT</name>
<dbReference type="PROSITE" id="PS50110">
    <property type="entry name" value="RESPONSE_REGULATORY"/>
    <property type="match status" value="1"/>
</dbReference>
<gene>
    <name evidence="8" type="ORF">HNR65_000102</name>
</gene>
<keyword evidence="5" id="KW-0804">Transcription</keyword>
<proteinExistence type="predicted"/>
<keyword evidence="1 6" id="KW-0597">Phosphoprotein</keyword>
<protein>
    <submittedName>
        <fullName evidence="8">DNA-binding response OmpR family regulator</fullName>
    </submittedName>
</protein>
<dbReference type="PANTHER" id="PTHR44591:SF3">
    <property type="entry name" value="RESPONSE REGULATORY DOMAIN-CONTAINING PROTEIN"/>
    <property type="match status" value="1"/>
</dbReference>
<evidence type="ECO:0000313" key="9">
    <source>
        <dbReference type="Proteomes" id="UP000525298"/>
    </source>
</evidence>
<dbReference type="InterPro" id="IPR001789">
    <property type="entry name" value="Sig_transdc_resp-reg_receiver"/>
</dbReference>
<feature type="domain" description="Response regulatory" evidence="7">
    <location>
        <begin position="5"/>
        <end position="126"/>
    </location>
</feature>
<evidence type="ECO:0000256" key="4">
    <source>
        <dbReference type="ARBA" id="ARBA00023125"/>
    </source>
</evidence>
<dbReference type="Gene3D" id="3.40.50.2300">
    <property type="match status" value="1"/>
</dbReference>
<keyword evidence="2" id="KW-0902">Two-component regulatory system</keyword>
<dbReference type="GO" id="GO:0003677">
    <property type="term" value="F:DNA binding"/>
    <property type="evidence" value="ECO:0007669"/>
    <property type="project" value="UniProtKB-KW"/>
</dbReference>
<evidence type="ECO:0000256" key="6">
    <source>
        <dbReference type="PROSITE-ProRule" id="PRU00169"/>
    </source>
</evidence>
<keyword evidence="9" id="KW-1185">Reference proteome</keyword>
<evidence type="ECO:0000256" key="3">
    <source>
        <dbReference type="ARBA" id="ARBA00023015"/>
    </source>
</evidence>
<dbReference type="InterPro" id="IPR050595">
    <property type="entry name" value="Bact_response_regulator"/>
</dbReference>
<feature type="modified residue" description="4-aspartylphosphate" evidence="6">
    <location>
        <position position="54"/>
    </location>
</feature>
<dbReference type="InterPro" id="IPR011006">
    <property type="entry name" value="CheY-like_superfamily"/>
</dbReference>
<dbReference type="PANTHER" id="PTHR44591">
    <property type="entry name" value="STRESS RESPONSE REGULATOR PROTEIN 1"/>
    <property type="match status" value="1"/>
</dbReference>
<evidence type="ECO:0000259" key="7">
    <source>
        <dbReference type="PROSITE" id="PS50110"/>
    </source>
</evidence>
<keyword evidence="3" id="KW-0805">Transcription regulation</keyword>
<dbReference type="SMART" id="SM00448">
    <property type="entry name" value="REC"/>
    <property type="match status" value="1"/>
</dbReference>
<evidence type="ECO:0000256" key="1">
    <source>
        <dbReference type="ARBA" id="ARBA00022553"/>
    </source>
</evidence>
<reference evidence="8 9" key="1">
    <citation type="submission" date="2020-07" db="EMBL/GenBank/DDBJ databases">
        <title>Genomic Encyclopedia of Type Strains, Phase IV (KMG-IV): sequencing the most valuable type-strain genomes for metagenomic binning, comparative biology and taxonomic classification.</title>
        <authorList>
            <person name="Goeker M."/>
        </authorList>
    </citation>
    <scope>NUCLEOTIDE SEQUENCE [LARGE SCALE GENOMIC DNA]</scope>
    <source>
        <strain evidence="8 9">DSM 17721</strain>
    </source>
</reference>
<evidence type="ECO:0000313" key="8">
    <source>
        <dbReference type="EMBL" id="MBA2879795.1"/>
    </source>
</evidence>
<dbReference type="Pfam" id="PF00072">
    <property type="entry name" value="Response_reg"/>
    <property type="match status" value="1"/>
</dbReference>
<evidence type="ECO:0000256" key="2">
    <source>
        <dbReference type="ARBA" id="ARBA00023012"/>
    </source>
</evidence>